<dbReference type="PROSITE" id="PS51257">
    <property type="entry name" value="PROKAR_LIPOPROTEIN"/>
    <property type="match status" value="1"/>
</dbReference>
<dbReference type="InterPro" id="IPR003423">
    <property type="entry name" value="OMP_efflux"/>
</dbReference>
<keyword evidence="6" id="KW-1185">Reference proteome</keyword>
<evidence type="ECO:0000256" key="3">
    <source>
        <dbReference type="SAM" id="MobiDB-lite"/>
    </source>
</evidence>
<dbReference type="EMBL" id="BMYS01000006">
    <property type="protein sequence ID" value="GGW83749.1"/>
    <property type="molecule type" value="Genomic_DNA"/>
</dbReference>
<evidence type="ECO:0000313" key="6">
    <source>
        <dbReference type="Proteomes" id="UP000608345"/>
    </source>
</evidence>
<dbReference type="GO" id="GO:0015562">
    <property type="term" value="F:efflux transmembrane transporter activity"/>
    <property type="evidence" value="ECO:0007669"/>
    <property type="project" value="InterPro"/>
</dbReference>
<feature type="chain" id="PRO_5037892790" description="Protein CyaE" evidence="4">
    <location>
        <begin position="35"/>
        <end position="514"/>
    </location>
</feature>
<dbReference type="Pfam" id="PF02321">
    <property type="entry name" value="OEP"/>
    <property type="match status" value="2"/>
</dbReference>
<evidence type="ECO:0000313" key="5">
    <source>
        <dbReference type="EMBL" id="GGW83749.1"/>
    </source>
</evidence>
<proteinExistence type="inferred from homology"/>
<feature type="signal peptide" evidence="4">
    <location>
        <begin position="1"/>
        <end position="34"/>
    </location>
</feature>
<evidence type="ECO:0000256" key="2">
    <source>
        <dbReference type="PIRNR" id="PIRNR001892"/>
    </source>
</evidence>
<organism evidence="5 6">
    <name type="scientific">Advenella faeciporci</name>
    <dbReference type="NCBI Taxonomy" id="797535"/>
    <lineage>
        <taxon>Bacteria</taxon>
        <taxon>Pseudomonadati</taxon>
        <taxon>Pseudomonadota</taxon>
        <taxon>Betaproteobacteria</taxon>
        <taxon>Burkholderiales</taxon>
        <taxon>Alcaligenaceae</taxon>
    </lineage>
</organism>
<comment type="function">
    <text evidence="2">CyaE is necessary for transport of calmodulin-sensitive adenylate cyclase-hemolysin (cyclolysin).</text>
</comment>
<comment type="caution">
    <text evidence="5">The sequence shown here is derived from an EMBL/GenBank/DDBJ whole genome shotgun (WGS) entry which is preliminary data.</text>
</comment>
<reference evidence="5" key="1">
    <citation type="journal article" date="2014" name="Int. J. Syst. Evol. Microbiol.">
        <title>Complete genome sequence of Corynebacterium casei LMG S-19264T (=DSM 44701T), isolated from a smear-ripened cheese.</title>
        <authorList>
            <consortium name="US DOE Joint Genome Institute (JGI-PGF)"/>
            <person name="Walter F."/>
            <person name="Albersmeier A."/>
            <person name="Kalinowski J."/>
            <person name="Ruckert C."/>
        </authorList>
    </citation>
    <scope>NUCLEOTIDE SEQUENCE</scope>
    <source>
        <strain evidence="5">KCTC 23732</strain>
    </source>
</reference>
<keyword evidence="2" id="KW-0204">Cytolysis</keyword>
<comment type="subcellular location">
    <subcellularLocation>
        <location evidence="2">Cell outer membrane</location>
        <topology evidence="2">Peripheral membrane protein</topology>
    </subcellularLocation>
</comment>
<name>A0A918JJN9_9BURK</name>
<evidence type="ECO:0000256" key="4">
    <source>
        <dbReference type="SAM" id="SignalP"/>
    </source>
</evidence>
<comment type="similarity">
    <text evidence="1 2">Belongs to the outer membrane factor (OMF) (TC 1.B.17) family.</text>
</comment>
<gene>
    <name evidence="5" type="primary">cyaE</name>
    <name evidence="5" type="ORF">GCM10011450_12310</name>
</gene>
<keyword evidence="2" id="KW-0354">Hemolysis</keyword>
<dbReference type="Proteomes" id="UP000608345">
    <property type="component" value="Unassembled WGS sequence"/>
</dbReference>
<reference evidence="5" key="2">
    <citation type="submission" date="2020-09" db="EMBL/GenBank/DDBJ databases">
        <authorList>
            <person name="Sun Q."/>
            <person name="Kim S."/>
        </authorList>
    </citation>
    <scope>NUCLEOTIDE SEQUENCE</scope>
    <source>
        <strain evidence="5">KCTC 23732</strain>
    </source>
</reference>
<dbReference type="AlphaFoldDB" id="A0A918JJN9"/>
<sequence length="514" mass="54443">MIKQALFPTRFNPALRQSCLVLAMCAVLSGCASSALTLAPASPDKPWKPAPQDSVLSATASGQPDVPPGFGVPSLPEAAVLPAAPAIDSKQAYGLPELIDIAQRENPETRLAWNRARQAALAVGVVEATFLPQLSANVIGGWQKTHTPLPLLPGNRSINTELNGVVPALALQWLIFDFGQRKALAEGARQASFAANVLFNGMHQKIIHDVTHAYYQYGGVTAQTQVAAQALKNARQIANAVEERRKAGLATVLETAQANQQVAQAKLRQVTAQGNRQIAYQALLAAAGLPANLRINISAPPKNALPDTNTMLTDEAIRLAISRRPDVLASYAAMKASAQGITAAEAEFLPKVYLGAVAARNRTNFDVRGLPSLQQQTSSTNVILGVTIPIFDGGLRSARLQDARIQADKASDVFQQSQQAAMREMIAASNMLRTALASHQAASGLVRTAKTTYDGALEAYRQGLGTLTAVTIADTALLDAQQARLDARTASQVAAANLAFVTGNMTAARESWVE</sequence>
<dbReference type="SUPFAM" id="SSF56954">
    <property type="entry name" value="Outer membrane efflux proteins (OEP)"/>
    <property type="match status" value="1"/>
</dbReference>
<evidence type="ECO:0000256" key="1">
    <source>
        <dbReference type="ARBA" id="ARBA00007613"/>
    </source>
</evidence>
<protein>
    <recommendedName>
        <fullName evidence="2">Protein CyaE</fullName>
    </recommendedName>
</protein>
<dbReference type="PANTHER" id="PTHR30203:SF29">
    <property type="entry name" value="PROTEIN CYAE"/>
    <property type="match status" value="1"/>
</dbReference>
<dbReference type="Gene3D" id="1.20.1600.10">
    <property type="entry name" value="Outer membrane efflux proteins (OEP)"/>
    <property type="match status" value="1"/>
</dbReference>
<dbReference type="InterPro" id="IPR010131">
    <property type="entry name" value="MdtP/NodT-like"/>
</dbReference>
<dbReference type="PIRSF" id="PIRSF001892">
    <property type="entry name" value="CyaE"/>
    <property type="match status" value="1"/>
</dbReference>
<keyword evidence="4" id="KW-0732">Signal</keyword>
<keyword evidence="2" id="KW-0472">Membrane</keyword>
<dbReference type="GO" id="GO:0009279">
    <property type="term" value="C:cell outer membrane"/>
    <property type="evidence" value="ECO:0007669"/>
    <property type="project" value="UniProtKB-SubCell"/>
</dbReference>
<keyword evidence="2" id="KW-0998">Cell outer membrane</keyword>
<feature type="region of interest" description="Disordered" evidence="3">
    <location>
        <begin position="42"/>
        <end position="69"/>
    </location>
</feature>
<keyword evidence="2" id="KW-0813">Transport</keyword>
<dbReference type="PANTHER" id="PTHR30203">
    <property type="entry name" value="OUTER MEMBRANE CATION EFFLUX PROTEIN"/>
    <property type="match status" value="1"/>
</dbReference>
<dbReference type="InterPro" id="IPR028351">
    <property type="entry name" value="CyaE"/>
</dbReference>
<accession>A0A918JJN9</accession>
<dbReference type="RefSeq" id="WP_189384571.1">
    <property type="nucleotide sequence ID" value="NZ_BAABFY010000054.1"/>
</dbReference>
<dbReference type="GO" id="GO:0031640">
    <property type="term" value="P:killing of cells of another organism"/>
    <property type="evidence" value="ECO:0007669"/>
    <property type="project" value="UniProtKB-KW"/>
</dbReference>